<sequence length="129" mass="13789">MLRGILMILASMALMGGVTVLGGQKWESRKVDLSHLPEDPTLFDCKEIAKLYDKEVEALARDMAQQAFAPPTASGTRFISAGGFGTGVKAVSKADGHGFGGTQARESLLDKVDRYLNRECRSGGEAAQN</sequence>
<evidence type="ECO:0000313" key="2">
    <source>
        <dbReference type="Proteomes" id="UP000247727"/>
    </source>
</evidence>
<dbReference type="EMBL" id="QJTK01000001">
    <property type="protein sequence ID" value="PYF13249.1"/>
    <property type="molecule type" value="Genomic_DNA"/>
</dbReference>
<dbReference type="AlphaFoldDB" id="A0A318U5A7"/>
<dbReference type="Proteomes" id="UP000247727">
    <property type="component" value="Unassembled WGS sequence"/>
</dbReference>
<gene>
    <name evidence="1" type="ORF">C8J30_101638</name>
</gene>
<comment type="caution">
    <text evidence="1">The sequence shown here is derived from an EMBL/GenBank/DDBJ whole genome shotgun (WGS) entry which is preliminary data.</text>
</comment>
<evidence type="ECO:0000313" key="1">
    <source>
        <dbReference type="EMBL" id="PYF13249.1"/>
    </source>
</evidence>
<dbReference type="RefSeq" id="WP_146227854.1">
    <property type="nucleotide sequence ID" value="NZ_QJTK01000001.1"/>
</dbReference>
<keyword evidence="2" id="KW-1185">Reference proteome</keyword>
<accession>A0A318U5A7</accession>
<organism evidence="1 2">
    <name type="scientific">Rhodobacter viridis</name>
    <dbReference type="NCBI Taxonomy" id="1054202"/>
    <lineage>
        <taxon>Bacteria</taxon>
        <taxon>Pseudomonadati</taxon>
        <taxon>Pseudomonadota</taxon>
        <taxon>Alphaproteobacteria</taxon>
        <taxon>Rhodobacterales</taxon>
        <taxon>Rhodobacter group</taxon>
        <taxon>Rhodobacter</taxon>
    </lineage>
</organism>
<reference evidence="1 2" key="1">
    <citation type="submission" date="2018-06" db="EMBL/GenBank/DDBJ databases">
        <title>Genomic Encyclopedia of Type Strains, Phase III (KMG-III): the genomes of soil and plant-associated and newly described type strains.</title>
        <authorList>
            <person name="Whitman W."/>
        </authorList>
    </citation>
    <scope>NUCLEOTIDE SEQUENCE [LARGE SCALE GENOMIC DNA]</scope>
    <source>
        <strain evidence="1 2">JA737</strain>
    </source>
</reference>
<protein>
    <submittedName>
        <fullName evidence="1">Uncharacterized protein</fullName>
    </submittedName>
</protein>
<dbReference type="OrthoDB" id="9997757at2"/>
<proteinExistence type="predicted"/>
<name>A0A318U5A7_9RHOB</name>